<reference evidence="1 2" key="1">
    <citation type="submission" date="2015-02" db="EMBL/GenBank/DDBJ databases">
        <title>Nostoc linckia genome annotation.</title>
        <authorList>
            <person name="Zhou Z."/>
        </authorList>
    </citation>
    <scope>NUCLEOTIDE SEQUENCE [LARGE SCALE GENOMIC DNA]</scope>
    <source>
        <strain evidence="2">z7</strain>
    </source>
</reference>
<evidence type="ECO:0000313" key="1">
    <source>
        <dbReference type="EMBL" id="PHJ96285.1"/>
    </source>
</evidence>
<accession>A0ABX4KLQ0</accession>
<dbReference type="Proteomes" id="UP000222523">
    <property type="component" value="Unassembled WGS sequence"/>
</dbReference>
<protein>
    <submittedName>
        <fullName evidence="1">Uncharacterized protein</fullName>
    </submittedName>
</protein>
<dbReference type="RefSeq" id="WP_099068895.1">
    <property type="nucleotide sequence ID" value="NZ_LAHC01000039.1"/>
</dbReference>
<sequence length="208" mass="24006">MGMWLQRLQRWIAELFRPKKKRRRASPRVLMRWDRNFTVVLRLERSTPGGIATYRITSRYADECDFLITLDYLPELFSELVGEFDGTVVRLGHFDYPSNPATHRFAIFRLGHDGSNRPVGIWDVDLQGFCQNFSLRDLAPKRAVRGVALRSLQVVHSAKTPDMAWQSQMNRMDWLGSLEERIRGELSNSNHNLKACVILSTQQSGNLA</sequence>
<evidence type="ECO:0000313" key="2">
    <source>
        <dbReference type="Proteomes" id="UP000222523"/>
    </source>
</evidence>
<organism evidence="1 2">
    <name type="scientific">Nostoc linckia z7</name>
    <dbReference type="NCBI Taxonomy" id="1628745"/>
    <lineage>
        <taxon>Bacteria</taxon>
        <taxon>Bacillati</taxon>
        <taxon>Cyanobacteriota</taxon>
        <taxon>Cyanophyceae</taxon>
        <taxon>Nostocales</taxon>
        <taxon>Nostocaceae</taxon>
        <taxon>Nostoc</taxon>
    </lineage>
</organism>
<keyword evidence="2" id="KW-1185">Reference proteome</keyword>
<dbReference type="EMBL" id="LAHC01000039">
    <property type="protein sequence ID" value="PHJ96285.1"/>
    <property type="molecule type" value="Genomic_DNA"/>
</dbReference>
<name>A0ABX4KLQ0_NOSLI</name>
<gene>
    <name evidence="1" type="ORF">VF04_16475</name>
</gene>
<proteinExistence type="predicted"/>
<comment type="caution">
    <text evidence="1">The sequence shown here is derived from an EMBL/GenBank/DDBJ whole genome shotgun (WGS) entry which is preliminary data.</text>
</comment>